<name>A0A380CSE9_SPHSI</name>
<dbReference type="AlphaFoldDB" id="A0A380CSE9"/>
<evidence type="ECO:0000313" key="2">
    <source>
        <dbReference type="Proteomes" id="UP000254893"/>
    </source>
</evidence>
<evidence type="ECO:0000313" key="1">
    <source>
        <dbReference type="EMBL" id="SUJ26979.1"/>
    </source>
</evidence>
<organism evidence="1 2">
    <name type="scientific">Sphingobacterium spiritivorum</name>
    <name type="common">Flavobacterium spiritivorum</name>
    <dbReference type="NCBI Taxonomy" id="258"/>
    <lineage>
        <taxon>Bacteria</taxon>
        <taxon>Pseudomonadati</taxon>
        <taxon>Bacteroidota</taxon>
        <taxon>Sphingobacteriia</taxon>
        <taxon>Sphingobacteriales</taxon>
        <taxon>Sphingobacteriaceae</taxon>
        <taxon>Sphingobacterium</taxon>
    </lineage>
</organism>
<accession>A0A380CSE9</accession>
<proteinExistence type="predicted"/>
<dbReference type="EMBL" id="UGYW01000002">
    <property type="protein sequence ID" value="SUJ26979.1"/>
    <property type="molecule type" value="Genomic_DNA"/>
</dbReference>
<protein>
    <submittedName>
        <fullName evidence="1">Uncharacterized protein</fullName>
    </submittedName>
</protein>
<gene>
    <name evidence="1" type="ORF">NCTC11388_04041</name>
</gene>
<dbReference type="RefSeq" id="WP_181875984.1">
    <property type="nucleotide sequence ID" value="NZ_UGYW01000002.1"/>
</dbReference>
<sequence length="55" mass="6694">MEYVLQVLENERKQLRKILYEEDLMRSNMKKATFAMKNIRDLEIAIKLLKHKSKN</sequence>
<dbReference type="Proteomes" id="UP000254893">
    <property type="component" value="Unassembled WGS sequence"/>
</dbReference>
<reference evidence="1 2" key="1">
    <citation type="submission" date="2018-06" db="EMBL/GenBank/DDBJ databases">
        <authorList>
            <consortium name="Pathogen Informatics"/>
            <person name="Doyle S."/>
        </authorList>
    </citation>
    <scope>NUCLEOTIDE SEQUENCE [LARGE SCALE GENOMIC DNA]</scope>
    <source>
        <strain evidence="1 2">NCTC11388</strain>
    </source>
</reference>